<accession>A0AAW9RZY9</accession>
<feature type="signal peptide" evidence="1">
    <location>
        <begin position="1"/>
        <end position="25"/>
    </location>
</feature>
<keyword evidence="1" id="KW-0732">Signal</keyword>
<evidence type="ECO:0000313" key="3">
    <source>
        <dbReference type="Proteomes" id="UP001378188"/>
    </source>
</evidence>
<dbReference type="AlphaFoldDB" id="A0AAW9RZY9"/>
<evidence type="ECO:0000256" key="1">
    <source>
        <dbReference type="SAM" id="SignalP"/>
    </source>
</evidence>
<dbReference type="Proteomes" id="UP001378188">
    <property type="component" value="Unassembled WGS sequence"/>
</dbReference>
<evidence type="ECO:0000313" key="2">
    <source>
        <dbReference type="EMBL" id="MEJ8573453.1"/>
    </source>
</evidence>
<gene>
    <name evidence="2" type="ORF">V3328_18330</name>
</gene>
<dbReference type="RefSeq" id="WP_340331143.1">
    <property type="nucleotide sequence ID" value="NZ_JAZHOF010000007.1"/>
</dbReference>
<name>A0AAW9RZY9_9HYPH</name>
<dbReference type="EMBL" id="JAZHOF010000007">
    <property type="protein sequence ID" value="MEJ8573453.1"/>
    <property type="molecule type" value="Genomic_DNA"/>
</dbReference>
<protein>
    <submittedName>
        <fullName evidence="2">Uncharacterized protein</fullName>
    </submittedName>
</protein>
<sequence>MSKKMFTLIASAIAISGAFTGVAIAETYASTCGYRTYAGSTSYACWCKAGDSINTSGTTCTTAALAGEISKVPAKEFLELPAPTTPGVITSKKAVVPGQAKQ</sequence>
<reference evidence="2 3" key="1">
    <citation type="submission" date="2024-02" db="EMBL/GenBank/DDBJ databases">
        <title>Genome analysis and characterization of Microbaculum marinisediminis sp. nov., isolated from marine sediment.</title>
        <authorList>
            <person name="Du Z.-J."/>
            <person name="Ye Y.-Q."/>
            <person name="Zhang Z.-R."/>
            <person name="Yuan S.-M."/>
            <person name="Zhang X.-Y."/>
        </authorList>
    </citation>
    <scope>NUCLEOTIDE SEQUENCE [LARGE SCALE GENOMIC DNA]</scope>
    <source>
        <strain evidence="2 3">SDUM1044001</strain>
    </source>
</reference>
<organism evidence="2 3">
    <name type="scientific">Microbaculum marinum</name>
    <dbReference type="NCBI Taxonomy" id="1764581"/>
    <lineage>
        <taxon>Bacteria</taxon>
        <taxon>Pseudomonadati</taxon>
        <taxon>Pseudomonadota</taxon>
        <taxon>Alphaproteobacteria</taxon>
        <taxon>Hyphomicrobiales</taxon>
        <taxon>Tepidamorphaceae</taxon>
        <taxon>Microbaculum</taxon>
    </lineage>
</organism>
<comment type="caution">
    <text evidence="2">The sequence shown here is derived from an EMBL/GenBank/DDBJ whole genome shotgun (WGS) entry which is preliminary data.</text>
</comment>
<feature type="chain" id="PRO_5043634245" evidence="1">
    <location>
        <begin position="26"/>
        <end position="102"/>
    </location>
</feature>
<proteinExistence type="predicted"/>
<keyword evidence="3" id="KW-1185">Reference proteome</keyword>